<protein>
    <submittedName>
        <fullName evidence="13">M48 family metalloprotease</fullName>
        <ecNumber evidence="13">3.4.24.-</ecNumber>
    </submittedName>
</protein>
<dbReference type="GO" id="GO:0006508">
    <property type="term" value="P:proteolysis"/>
    <property type="evidence" value="ECO:0007669"/>
    <property type="project" value="UniProtKB-KW"/>
</dbReference>
<dbReference type="Proteomes" id="UP000831768">
    <property type="component" value="Chromosome"/>
</dbReference>
<dbReference type="Gene3D" id="3.30.2010.10">
    <property type="entry name" value="Metalloproteases ('zincins'), catalytic domain"/>
    <property type="match status" value="1"/>
</dbReference>
<keyword evidence="4" id="KW-0479">Metal-binding</keyword>
<keyword evidence="1" id="KW-1003">Cell membrane</keyword>
<dbReference type="EMBL" id="CP096019">
    <property type="protein sequence ID" value="UPM42083.1"/>
    <property type="molecule type" value="Genomic_DNA"/>
</dbReference>
<dbReference type="Pfam" id="PF01435">
    <property type="entry name" value="Peptidase_M48"/>
    <property type="match status" value="1"/>
</dbReference>
<keyword evidence="2 10" id="KW-0645">Protease</keyword>
<evidence type="ECO:0000256" key="8">
    <source>
        <dbReference type="ARBA" id="ARBA00023049"/>
    </source>
</evidence>
<keyword evidence="7 11" id="KW-1133">Transmembrane helix</keyword>
<proteinExistence type="inferred from homology"/>
<keyword evidence="14" id="KW-1185">Reference proteome</keyword>
<reference evidence="13" key="1">
    <citation type="submission" date="2022-04" db="EMBL/GenBank/DDBJ databases">
        <title>Halocatena sp. nov., isolated from a salt lake.</title>
        <authorList>
            <person name="Cui H.-L."/>
        </authorList>
    </citation>
    <scope>NUCLEOTIDE SEQUENCE</scope>
    <source>
        <strain evidence="13">AD-1</strain>
    </source>
</reference>
<evidence type="ECO:0000259" key="12">
    <source>
        <dbReference type="Pfam" id="PF01435"/>
    </source>
</evidence>
<comment type="similarity">
    <text evidence="10">Belongs to the peptidase M48 family.</text>
</comment>
<evidence type="ECO:0000256" key="1">
    <source>
        <dbReference type="ARBA" id="ARBA00022475"/>
    </source>
</evidence>
<evidence type="ECO:0000256" key="4">
    <source>
        <dbReference type="ARBA" id="ARBA00022723"/>
    </source>
</evidence>
<dbReference type="GO" id="GO:0004222">
    <property type="term" value="F:metalloendopeptidase activity"/>
    <property type="evidence" value="ECO:0007669"/>
    <property type="project" value="InterPro"/>
</dbReference>
<dbReference type="RefSeq" id="WP_247992761.1">
    <property type="nucleotide sequence ID" value="NZ_CP096019.1"/>
</dbReference>
<evidence type="ECO:0000256" key="2">
    <source>
        <dbReference type="ARBA" id="ARBA00022670"/>
    </source>
</evidence>
<evidence type="ECO:0000313" key="14">
    <source>
        <dbReference type="Proteomes" id="UP000831768"/>
    </source>
</evidence>
<evidence type="ECO:0000256" key="6">
    <source>
        <dbReference type="ARBA" id="ARBA00022833"/>
    </source>
</evidence>
<gene>
    <name evidence="13" type="ORF">MW046_08910</name>
</gene>
<evidence type="ECO:0000256" key="3">
    <source>
        <dbReference type="ARBA" id="ARBA00022692"/>
    </source>
</evidence>
<evidence type="ECO:0000256" key="9">
    <source>
        <dbReference type="ARBA" id="ARBA00023136"/>
    </source>
</evidence>
<evidence type="ECO:0000313" key="13">
    <source>
        <dbReference type="EMBL" id="UPM42083.1"/>
    </source>
</evidence>
<keyword evidence="3 11" id="KW-0812">Transmembrane</keyword>
<dbReference type="InterPro" id="IPR050083">
    <property type="entry name" value="HtpX_protease"/>
</dbReference>
<keyword evidence="8 10" id="KW-0482">Metalloprotease</keyword>
<dbReference type="PROSITE" id="PS51257">
    <property type="entry name" value="PROKAR_LIPOPROTEIN"/>
    <property type="match status" value="1"/>
</dbReference>
<feature type="domain" description="Peptidase M48" evidence="12">
    <location>
        <begin position="98"/>
        <end position="327"/>
    </location>
</feature>
<dbReference type="GO" id="GO:0046872">
    <property type="term" value="F:metal ion binding"/>
    <property type="evidence" value="ECO:0007669"/>
    <property type="project" value="UniProtKB-KW"/>
</dbReference>
<feature type="transmembrane region" description="Helical" evidence="11">
    <location>
        <begin position="9"/>
        <end position="42"/>
    </location>
</feature>
<dbReference type="InterPro" id="IPR001915">
    <property type="entry name" value="Peptidase_M48"/>
</dbReference>
<evidence type="ECO:0000256" key="10">
    <source>
        <dbReference type="RuleBase" id="RU003983"/>
    </source>
</evidence>
<dbReference type="PANTHER" id="PTHR43221">
    <property type="entry name" value="PROTEASE HTPX"/>
    <property type="match status" value="1"/>
</dbReference>
<evidence type="ECO:0000256" key="11">
    <source>
        <dbReference type="SAM" id="Phobius"/>
    </source>
</evidence>
<keyword evidence="9 11" id="KW-0472">Membrane</keyword>
<dbReference type="AlphaFoldDB" id="A0A8U0A220"/>
<feature type="transmembrane region" description="Helical" evidence="11">
    <location>
        <begin position="54"/>
        <end position="74"/>
    </location>
</feature>
<dbReference type="KEGG" id="haad:MW046_08910"/>
<keyword evidence="6 10" id="KW-0862">Zinc</keyword>
<comment type="cofactor">
    <cofactor evidence="10">
        <name>Zn(2+)</name>
        <dbReference type="ChEBI" id="CHEBI:29105"/>
    </cofactor>
    <text evidence="10">Binds 1 zinc ion per subunit.</text>
</comment>
<evidence type="ECO:0000256" key="7">
    <source>
        <dbReference type="ARBA" id="ARBA00022989"/>
    </source>
</evidence>
<dbReference type="EC" id="3.4.24.-" evidence="13"/>
<name>A0A8U0A220_9EURY</name>
<accession>A0A8U0A220</accession>
<dbReference type="CDD" id="cd07327">
    <property type="entry name" value="M48B_HtpX_like"/>
    <property type="match status" value="1"/>
</dbReference>
<sequence>MEWSRDRGLVLRMAVTLALLGVVACVFFGIVYGVVVVFLLGIEVHGLLPAGSSVWLGFLVTGLVVGPIVYWEYARDPLALRFVKTVPRQPVSERPDLLQRTVEQLAHHADLPVPTVVVAESEFPTAYTSGLTPDRATIVVTSALLDTLDATERRAVLAHELAHIKHRDVAVMTVASVPLEMARSIKGWADSKRYRSGGASAWYVVSGVFWMLGRLLIRALSRYRELAADRGAVTLTGSPVALASAITKLSKQRGDIPSEDFRRKRGSSEAFSIVPIDTPVREPVRIGPRGERLPLHHWYMYSVRKLTASLTNTHPPLDYRLERLREIETEL</sequence>
<dbReference type="GeneID" id="71928163"/>
<feature type="transmembrane region" description="Helical" evidence="11">
    <location>
        <begin position="201"/>
        <end position="220"/>
    </location>
</feature>
<organism evidence="13 14">
    <name type="scientific">Halocatena salina</name>
    <dbReference type="NCBI Taxonomy" id="2934340"/>
    <lineage>
        <taxon>Archaea</taxon>
        <taxon>Methanobacteriati</taxon>
        <taxon>Methanobacteriota</taxon>
        <taxon>Stenosarchaea group</taxon>
        <taxon>Halobacteria</taxon>
        <taxon>Halobacteriales</taxon>
        <taxon>Natronomonadaceae</taxon>
        <taxon>Halocatena</taxon>
    </lineage>
</organism>
<evidence type="ECO:0000256" key="5">
    <source>
        <dbReference type="ARBA" id="ARBA00022801"/>
    </source>
</evidence>
<dbReference type="PANTHER" id="PTHR43221:SF2">
    <property type="entry name" value="PROTEASE HTPX HOMOLOG"/>
    <property type="match status" value="1"/>
</dbReference>
<keyword evidence="5 10" id="KW-0378">Hydrolase</keyword>